<proteinExistence type="predicted"/>
<accession>A0ACB8U9G8</accession>
<gene>
    <name evidence="1" type="ORF">BDY19DRAFT_887171</name>
</gene>
<protein>
    <submittedName>
        <fullName evidence="1">P115 like vesicle tethering protein</fullName>
    </submittedName>
</protein>
<comment type="caution">
    <text evidence="1">The sequence shown here is derived from an EMBL/GenBank/DDBJ whole genome shotgun (WGS) entry which is preliminary data.</text>
</comment>
<organism evidence="1 2">
    <name type="scientific">Irpex rosettiformis</name>
    <dbReference type="NCBI Taxonomy" id="378272"/>
    <lineage>
        <taxon>Eukaryota</taxon>
        <taxon>Fungi</taxon>
        <taxon>Dikarya</taxon>
        <taxon>Basidiomycota</taxon>
        <taxon>Agaricomycotina</taxon>
        <taxon>Agaricomycetes</taxon>
        <taxon>Polyporales</taxon>
        <taxon>Irpicaceae</taxon>
        <taxon>Irpex</taxon>
    </lineage>
</organism>
<evidence type="ECO:0000313" key="1">
    <source>
        <dbReference type="EMBL" id="KAI0090824.1"/>
    </source>
</evidence>
<keyword evidence="2" id="KW-1185">Reference proteome</keyword>
<dbReference type="EMBL" id="MU274907">
    <property type="protein sequence ID" value="KAI0090824.1"/>
    <property type="molecule type" value="Genomic_DNA"/>
</dbReference>
<evidence type="ECO:0000313" key="2">
    <source>
        <dbReference type="Proteomes" id="UP001055072"/>
    </source>
</evidence>
<reference evidence="1" key="1">
    <citation type="journal article" date="2021" name="Environ. Microbiol.">
        <title>Gene family expansions and transcriptome signatures uncover fungal adaptations to wood decay.</title>
        <authorList>
            <person name="Hage H."/>
            <person name="Miyauchi S."/>
            <person name="Viragh M."/>
            <person name="Drula E."/>
            <person name="Min B."/>
            <person name="Chaduli D."/>
            <person name="Navarro D."/>
            <person name="Favel A."/>
            <person name="Norest M."/>
            <person name="Lesage-Meessen L."/>
            <person name="Balint B."/>
            <person name="Merenyi Z."/>
            <person name="de Eugenio L."/>
            <person name="Morin E."/>
            <person name="Martinez A.T."/>
            <person name="Baldrian P."/>
            <person name="Stursova M."/>
            <person name="Martinez M.J."/>
            <person name="Novotny C."/>
            <person name="Magnuson J.K."/>
            <person name="Spatafora J.W."/>
            <person name="Maurice S."/>
            <person name="Pangilinan J."/>
            <person name="Andreopoulos W."/>
            <person name="LaButti K."/>
            <person name="Hundley H."/>
            <person name="Na H."/>
            <person name="Kuo A."/>
            <person name="Barry K."/>
            <person name="Lipzen A."/>
            <person name="Henrissat B."/>
            <person name="Riley R."/>
            <person name="Ahrendt S."/>
            <person name="Nagy L.G."/>
            <person name="Grigoriev I.V."/>
            <person name="Martin F."/>
            <person name="Rosso M.N."/>
        </authorList>
    </citation>
    <scope>NUCLEOTIDE SEQUENCE</scope>
    <source>
        <strain evidence="1">CBS 384.51</strain>
    </source>
</reference>
<sequence length="828" mass="91141">MDFFSQTYIALRGPTGAPQTAQDAIARLSDRLSPATLLSDRRAAVLSIKGLSRDARAEVGERCLPGLLEVLQNDAEVDADIGKAVLETLNILCEVHEDSTAQAKELSFKHIDAVLANEKAAHKLFALLADQTTYLRLAILQFLITLLQNRRQVVQGYFLKAPVGPTTVIATLDEKREIIRTESLTMLQLLLSQSPDIQKILAFEGAFEKLFTIVQQDGGLEGGVLVRDALACVDTLLRFNAANQSYFRETSLPPLLLSLLGYPPALPPDHPVPQEFSLQFWEGGQKKANASAVIGIMGILLGSKSGTPQETFAFSRCFVEIALASNTPTQLKTQALRLLPVNLTFPLPSLSVIPYIPVPDTNGEEWDRLESASALDVLVELILNGEYNGLHGAKRTRDDLELRGAALSVFQNFVQKADVKEAILQAMLPPEGSNQPPPITPLLQALIAPPTTSPLDIAAVTRTHLATLLFADLVRFSSRAKALACSVYPQQHQGNPQDGGNFFVPADGGPSPEAVPEPEPEEDEPQSLLQIISEHLALALLSRRRADTSEKEAREWDRLIVGYLCLLAQWLWEDPPTVKAFLEAGALGMLVEPINQAPEEEALIPGLCAFVLGLCYEFNSEPGEITRTSIHPILTRLGIDVLAGRITRLRDDDRFRAIGPDTFVLLSPQQGISNSEGEKEAEIWFDWTFVDFWKSNYYTVQKGIAIDPKAAPPSAGQNAETATLVASLRQVIQSQAEEIESLQQKLKELSKASQDTEDLRTQLHAVQSELESSKKRTQEVEKEQEDLLVLLDEVNSKRRRDKALLRTAGLEVSEDEEEEDDGDEEEEE</sequence>
<name>A0ACB8U9G8_9APHY</name>
<dbReference type="Proteomes" id="UP001055072">
    <property type="component" value="Unassembled WGS sequence"/>
</dbReference>